<protein>
    <recommendedName>
        <fullName evidence="8">MYXO-CTERM domain-containing protein</fullName>
    </recommendedName>
</protein>
<feature type="signal peptide" evidence="3">
    <location>
        <begin position="1"/>
        <end position="47"/>
    </location>
</feature>
<feature type="transmembrane region" description="Helical" evidence="2">
    <location>
        <begin position="193"/>
        <end position="211"/>
    </location>
</feature>
<keyword evidence="7" id="KW-1185">Reference proteome</keyword>
<organism evidence="4 6">
    <name type="scientific">Glycomyces lechevalierae</name>
    <dbReference type="NCBI Taxonomy" id="256034"/>
    <lineage>
        <taxon>Bacteria</taxon>
        <taxon>Bacillati</taxon>
        <taxon>Actinomycetota</taxon>
        <taxon>Actinomycetes</taxon>
        <taxon>Glycomycetales</taxon>
        <taxon>Glycomycetaceae</taxon>
        <taxon>Glycomyces</taxon>
    </lineage>
</organism>
<evidence type="ECO:0000313" key="5">
    <source>
        <dbReference type="EMBL" id="MDR7338845.1"/>
    </source>
</evidence>
<dbReference type="EMBL" id="JAVDYD010000001">
    <property type="protein sequence ID" value="MDR7338845.1"/>
    <property type="molecule type" value="Genomic_DNA"/>
</dbReference>
<reference evidence="4" key="1">
    <citation type="submission" date="2022-12" db="EMBL/GenBank/DDBJ databases">
        <title>Gycomyces niveus sp.nov., a novel actinomycete isolated from soil in Shouguang.</title>
        <authorList>
            <person name="Yang X."/>
        </authorList>
    </citation>
    <scope>NUCLEOTIDE SEQUENCE</scope>
    <source>
        <strain evidence="4">DSM 44724</strain>
    </source>
</reference>
<evidence type="ECO:0000313" key="7">
    <source>
        <dbReference type="Proteomes" id="UP001183604"/>
    </source>
</evidence>
<keyword evidence="2" id="KW-1133">Transmembrane helix</keyword>
<dbReference type="EMBL" id="JAPZVQ010000009">
    <property type="protein sequence ID" value="MDA1386330.1"/>
    <property type="molecule type" value="Genomic_DNA"/>
</dbReference>
<gene>
    <name evidence="5" type="ORF">J2S69_002564</name>
    <name evidence="4" type="ORF">O2L01_15140</name>
</gene>
<comment type="caution">
    <text evidence="4">The sequence shown here is derived from an EMBL/GenBank/DDBJ whole genome shotgun (WGS) entry which is preliminary data.</text>
</comment>
<dbReference type="RefSeq" id="WP_270122798.1">
    <property type="nucleotide sequence ID" value="NZ_BAAAOM010000004.1"/>
</dbReference>
<evidence type="ECO:0008006" key="8">
    <source>
        <dbReference type="Google" id="ProtNLM"/>
    </source>
</evidence>
<evidence type="ECO:0000313" key="4">
    <source>
        <dbReference type="EMBL" id="MDA1386330.1"/>
    </source>
</evidence>
<dbReference type="Proteomes" id="UP001183604">
    <property type="component" value="Unassembled WGS sequence"/>
</dbReference>
<keyword evidence="2" id="KW-0472">Membrane</keyword>
<keyword evidence="3" id="KW-0732">Signal</keyword>
<evidence type="ECO:0000256" key="3">
    <source>
        <dbReference type="SAM" id="SignalP"/>
    </source>
</evidence>
<accession>A0A9X3PLP4</accession>
<sequence>MSRSERNPGSARRSGGRCLRTLDCSSTCRSRLAAFAASLLSALFVFAFPAAPAAAHDGCSDVTVVVDFGALAADPATGCAADPANGLDALAGAGFSVTEVASIRGMVCRIDELPESNCGAAPPAKEYWSYWRADSGDADWAYSPVGGADAHPEAGDVEGWVFGDGSTPPAIAPDDAAASTEGQGPDAEDEASFTWIIAVAALAVIAALVIWRMRRDRRA</sequence>
<dbReference type="Proteomes" id="UP001145799">
    <property type="component" value="Unassembled WGS sequence"/>
</dbReference>
<evidence type="ECO:0000256" key="2">
    <source>
        <dbReference type="SAM" id="Phobius"/>
    </source>
</evidence>
<evidence type="ECO:0000256" key="1">
    <source>
        <dbReference type="SAM" id="MobiDB-lite"/>
    </source>
</evidence>
<keyword evidence="2" id="KW-0812">Transmembrane</keyword>
<reference evidence="5 7" key="2">
    <citation type="submission" date="2023-07" db="EMBL/GenBank/DDBJ databases">
        <title>Sequencing the genomes of 1000 actinobacteria strains.</title>
        <authorList>
            <person name="Klenk H.-P."/>
        </authorList>
    </citation>
    <scope>NUCLEOTIDE SEQUENCE [LARGE SCALE GENOMIC DNA]</scope>
    <source>
        <strain evidence="5 7">DSM 44724</strain>
    </source>
</reference>
<feature type="compositionally biased region" description="Low complexity" evidence="1">
    <location>
        <begin position="168"/>
        <end position="178"/>
    </location>
</feature>
<feature type="chain" id="PRO_5040978270" description="MYXO-CTERM domain-containing protein" evidence="3">
    <location>
        <begin position="48"/>
        <end position="219"/>
    </location>
</feature>
<name>A0A9X3PLP4_9ACTN</name>
<dbReference type="AlphaFoldDB" id="A0A9X3PLP4"/>
<proteinExistence type="predicted"/>
<feature type="region of interest" description="Disordered" evidence="1">
    <location>
        <begin position="163"/>
        <end position="187"/>
    </location>
</feature>
<evidence type="ECO:0000313" key="6">
    <source>
        <dbReference type="Proteomes" id="UP001145799"/>
    </source>
</evidence>